<feature type="chain" id="PRO_5012322116" evidence="1">
    <location>
        <begin position="21"/>
        <end position="341"/>
    </location>
</feature>
<proteinExistence type="predicted"/>
<protein>
    <submittedName>
        <fullName evidence="2">Uncharacterized protein</fullName>
    </submittedName>
</protein>
<keyword evidence="3" id="KW-1185">Reference proteome</keyword>
<dbReference type="AlphaFoldDB" id="A0A1Q9CGQ0"/>
<evidence type="ECO:0000313" key="2">
    <source>
        <dbReference type="EMBL" id="OLP82118.1"/>
    </source>
</evidence>
<dbReference type="OrthoDB" id="427976at2759"/>
<sequence length="341" mass="38041">MSKSLMLVLTISTLWSPASAIRDGNEVQWGWSLDTKTARLSEEQAGLADLLNGGEGAKCEFRKDTGCMQAMLKSKWPEKDWDVFWMNNLEKEKYFMVWADFKQHWTRAEFSKNNHRIFIFAVSDVHMCETPPPRRGEVCDEYGIMVASAAVRVTQHEEAPGIPAAARPELKGGRSESVASRLSQLEYEADKWADSVYLPNKVSDDVRRRAKAAAGDSDYGLAQDVDMTGYVPPGRKVPGRPDIIHPTEKCLKEREAMMWKDEPMGTPSAVSVGHEDEWTLQDLLEGKVSEYSWSVPSPPSRRHAAASWLGVCACAFGFAIQKLHNQQAVEDVACSSPQDGD</sequence>
<dbReference type="EMBL" id="LSRX01001223">
    <property type="protein sequence ID" value="OLP82118.1"/>
    <property type="molecule type" value="Genomic_DNA"/>
</dbReference>
<comment type="caution">
    <text evidence="2">The sequence shown here is derived from an EMBL/GenBank/DDBJ whole genome shotgun (WGS) entry which is preliminary data.</text>
</comment>
<gene>
    <name evidence="2" type="ORF">AK812_SmicGene37256</name>
</gene>
<name>A0A1Q9CGQ0_SYMMI</name>
<organism evidence="2 3">
    <name type="scientific">Symbiodinium microadriaticum</name>
    <name type="common">Dinoflagellate</name>
    <name type="synonym">Zooxanthella microadriatica</name>
    <dbReference type="NCBI Taxonomy" id="2951"/>
    <lineage>
        <taxon>Eukaryota</taxon>
        <taxon>Sar</taxon>
        <taxon>Alveolata</taxon>
        <taxon>Dinophyceae</taxon>
        <taxon>Suessiales</taxon>
        <taxon>Symbiodiniaceae</taxon>
        <taxon>Symbiodinium</taxon>
    </lineage>
</organism>
<evidence type="ECO:0000256" key="1">
    <source>
        <dbReference type="SAM" id="SignalP"/>
    </source>
</evidence>
<accession>A0A1Q9CGQ0</accession>
<keyword evidence="1" id="KW-0732">Signal</keyword>
<dbReference type="Proteomes" id="UP000186817">
    <property type="component" value="Unassembled WGS sequence"/>
</dbReference>
<reference evidence="2 3" key="1">
    <citation type="submission" date="2016-02" db="EMBL/GenBank/DDBJ databases">
        <title>Genome analysis of coral dinoflagellate symbionts highlights evolutionary adaptations to a symbiotic lifestyle.</title>
        <authorList>
            <person name="Aranda M."/>
            <person name="Li Y."/>
            <person name="Liew Y.J."/>
            <person name="Baumgarten S."/>
            <person name="Simakov O."/>
            <person name="Wilson M."/>
            <person name="Piel J."/>
            <person name="Ashoor H."/>
            <person name="Bougouffa S."/>
            <person name="Bajic V.B."/>
            <person name="Ryu T."/>
            <person name="Ravasi T."/>
            <person name="Bayer T."/>
            <person name="Micklem G."/>
            <person name="Kim H."/>
            <person name="Bhak J."/>
            <person name="Lajeunesse T.C."/>
            <person name="Voolstra C.R."/>
        </authorList>
    </citation>
    <scope>NUCLEOTIDE SEQUENCE [LARGE SCALE GENOMIC DNA]</scope>
    <source>
        <strain evidence="2 3">CCMP2467</strain>
    </source>
</reference>
<feature type="signal peptide" evidence="1">
    <location>
        <begin position="1"/>
        <end position="20"/>
    </location>
</feature>
<evidence type="ECO:0000313" key="3">
    <source>
        <dbReference type="Proteomes" id="UP000186817"/>
    </source>
</evidence>